<dbReference type="STRING" id="985054.SAMN05444358_101553"/>
<dbReference type="AlphaFoldDB" id="A0A1H2SQX3"/>
<organism evidence="1 2">
    <name type="scientific">Ruegeria halocynthiae</name>
    <dbReference type="NCBI Taxonomy" id="985054"/>
    <lineage>
        <taxon>Bacteria</taxon>
        <taxon>Pseudomonadati</taxon>
        <taxon>Pseudomonadota</taxon>
        <taxon>Alphaproteobacteria</taxon>
        <taxon>Rhodobacterales</taxon>
        <taxon>Roseobacteraceae</taxon>
        <taxon>Ruegeria</taxon>
    </lineage>
</organism>
<dbReference type="Proteomes" id="UP000183400">
    <property type="component" value="Unassembled WGS sequence"/>
</dbReference>
<dbReference type="EMBL" id="FNNP01000001">
    <property type="protein sequence ID" value="SDW34026.1"/>
    <property type="molecule type" value="Genomic_DNA"/>
</dbReference>
<dbReference type="GO" id="GO:0016740">
    <property type="term" value="F:transferase activity"/>
    <property type="evidence" value="ECO:0007669"/>
    <property type="project" value="UniProtKB-KW"/>
</dbReference>
<keyword evidence="1" id="KW-0808">Transferase</keyword>
<name>A0A1H2SQX3_9RHOB</name>
<dbReference type="Pfam" id="PF13704">
    <property type="entry name" value="Glyco_tranf_2_4"/>
    <property type="match status" value="1"/>
</dbReference>
<accession>A0A1H2SQX3</accession>
<dbReference type="OrthoDB" id="7203640at2"/>
<gene>
    <name evidence="1" type="ORF">SAMN05444358_101553</name>
</gene>
<dbReference type="RefSeq" id="WP_074734250.1">
    <property type="nucleotide sequence ID" value="NZ_FNNP01000001.1"/>
</dbReference>
<keyword evidence="2" id="KW-1185">Reference proteome</keyword>
<evidence type="ECO:0000313" key="1">
    <source>
        <dbReference type="EMBL" id="SDW34026.1"/>
    </source>
</evidence>
<protein>
    <submittedName>
        <fullName evidence="1">Glycosyl transferase family 2</fullName>
    </submittedName>
</protein>
<evidence type="ECO:0000313" key="2">
    <source>
        <dbReference type="Proteomes" id="UP000183400"/>
    </source>
</evidence>
<reference evidence="2" key="1">
    <citation type="submission" date="2016-10" db="EMBL/GenBank/DDBJ databases">
        <authorList>
            <person name="Varghese N."/>
            <person name="Submissions S."/>
        </authorList>
    </citation>
    <scope>NUCLEOTIDE SEQUENCE [LARGE SCALE GENOMIC DNA]</scope>
    <source>
        <strain evidence="2">DSM 27839</strain>
    </source>
</reference>
<sequence length="313" mass="36527">MTPTKTTWGIVSTIRAPREDILRFAAHHLDIGADRIHIFLDEPVQQDMTALREHPKIRVRTCDAAFWKRRGRERPDKHQVRQSSNANLIYNRTDLDWVTHIDVDEFLWPMSPVPTLLRDIPDDIPAVRVRPIEALAGGDDLYKAFIPESENRQALVESLYPKFGAYVLAGFMSHIQGKLFVRRGLKKLSDRIHNLYQHGEFLPVRTEIPQIDLCHRHAPDWEHWQAHYQFRLERGSYQASPTPNRPRKIGGLNKFELLSLIEDEFGLEGLKEFYDEISAADPDVLRRLEDNDMIRHRPLDLDRKIEKHFPGTI</sequence>
<proteinExistence type="predicted"/>